<dbReference type="AlphaFoldDB" id="A0A2T7PZT4"/>
<gene>
    <name evidence="1" type="ORF">C0Q70_01553</name>
</gene>
<proteinExistence type="predicted"/>
<comment type="caution">
    <text evidence="1">The sequence shown here is derived from an EMBL/GenBank/DDBJ whole genome shotgun (WGS) entry which is preliminary data.</text>
</comment>
<accession>A0A2T7PZT4</accession>
<protein>
    <submittedName>
        <fullName evidence="1">Uncharacterized protein</fullName>
    </submittedName>
</protein>
<evidence type="ECO:0000313" key="1">
    <source>
        <dbReference type="EMBL" id="PVD38928.1"/>
    </source>
</evidence>
<keyword evidence="2" id="KW-1185">Reference proteome</keyword>
<dbReference type="EMBL" id="PZQS01000001">
    <property type="protein sequence ID" value="PVD38928.1"/>
    <property type="molecule type" value="Genomic_DNA"/>
</dbReference>
<name>A0A2T7PZT4_POMCA</name>
<evidence type="ECO:0000313" key="2">
    <source>
        <dbReference type="Proteomes" id="UP000245119"/>
    </source>
</evidence>
<dbReference type="Proteomes" id="UP000245119">
    <property type="component" value="Linkage Group LG1"/>
</dbReference>
<reference evidence="1 2" key="1">
    <citation type="submission" date="2018-04" db="EMBL/GenBank/DDBJ databases">
        <title>The genome of golden apple snail Pomacea canaliculata provides insight into stress tolerance and invasive adaptation.</title>
        <authorList>
            <person name="Liu C."/>
            <person name="Liu B."/>
            <person name="Ren Y."/>
            <person name="Zhang Y."/>
            <person name="Wang H."/>
            <person name="Li S."/>
            <person name="Jiang F."/>
            <person name="Yin L."/>
            <person name="Zhang G."/>
            <person name="Qian W."/>
            <person name="Fan W."/>
        </authorList>
    </citation>
    <scope>NUCLEOTIDE SEQUENCE [LARGE SCALE GENOMIC DNA]</scope>
    <source>
        <strain evidence="1">SZHN2017</strain>
        <tissue evidence="1">Muscle</tissue>
    </source>
</reference>
<sequence>MTPRLRDATGPVTLASALEGKIIPATAVAKGMVGVGYPFPQLDLLGKVCCANLALNQRALSSDASARTIRLAIHFFR</sequence>
<organism evidence="1 2">
    <name type="scientific">Pomacea canaliculata</name>
    <name type="common">Golden apple snail</name>
    <dbReference type="NCBI Taxonomy" id="400727"/>
    <lineage>
        <taxon>Eukaryota</taxon>
        <taxon>Metazoa</taxon>
        <taxon>Spiralia</taxon>
        <taxon>Lophotrochozoa</taxon>
        <taxon>Mollusca</taxon>
        <taxon>Gastropoda</taxon>
        <taxon>Caenogastropoda</taxon>
        <taxon>Architaenioglossa</taxon>
        <taxon>Ampullarioidea</taxon>
        <taxon>Ampullariidae</taxon>
        <taxon>Pomacea</taxon>
    </lineage>
</organism>